<proteinExistence type="predicted"/>
<evidence type="ECO:0000313" key="2">
    <source>
        <dbReference type="Proteomes" id="UP000197781"/>
    </source>
</evidence>
<dbReference type="EMBL" id="CP018145">
    <property type="protein sequence ID" value="ASJ55393.1"/>
    <property type="molecule type" value="Genomic_DNA"/>
</dbReference>
<evidence type="ECO:0000313" key="1">
    <source>
        <dbReference type="EMBL" id="ASJ55393.1"/>
    </source>
</evidence>
<dbReference type="AlphaFoldDB" id="A0A220MKA6"/>
<organism evidence="1 2">
    <name type="scientific">Brevibacillus formosus</name>
    <dbReference type="NCBI Taxonomy" id="54913"/>
    <lineage>
        <taxon>Bacteria</taxon>
        <taxon>Bacillati</taxon>
        <taxon>Bacillota</taxon>
        <taxon>Bacilli</taxon>
        <taxon>Bacillales</taxon>
        <taxon>Paenibacillaceae</taxon>
        <taxon>Brevibacillus</taxon>
    </lineage>
</organism>
<sequence length="64" mass="7265">MDKNVTVVATIVSISKWYAQKNSGKEGIHMKKRSLMSLPKGIGYSTAVFFDLAKSREKYVQKRI</sequence>
<reference evidence="1 2" key="1">
    <citation type="submission" date="2016-11" db="EMBL/GenBank/DDBJ databases">
        <authorList>
            <person name="Jaros S."/>
            <person name="Januszkiewicz K."/>
            <person name="Wedrychowicz H."/>
        </authorList>
    </citation>
    <scope>NUCLEOTIDE SEQUENCE [LARGE SCALE GENOMIC DNA]</scope>
    <source>
        <strain evidence="1 2">NF2</strain>
    </source>
</reference>
<dbReference type="Proteomes" id="UP000197781">
    <property type="component" value="Chromosome"/>
</dbReference>
<protein>
    <submittedName>
        <fullName evidence="1">Uncharacterized protein</fullName>
    </submittedName>
</protein>
<accession>A0A220MKA6</accession>
<name>A0A220MKA6_9BACL</name>
<dbReference type="KEGG" id="bfm:BP422_18680"/>
<gene>
    <name evidence="1" type="ORF">BP422_18680</name>
</gene>